<dbReference type="InterPro" id="IPR014720">
    <property type="entry name" value="dsRBD_dom"/>
</dbReference>
<accession>A0A846N2Z9</accession>
<feature type="binding site" evidence="13">
    <location>
        <position position="61"/>
    </location>
    <ligand>
        <name>Mg(2+)</name>
        <dbReference type="ChEBI" id="CHEBI:18420"/>
    </ligand>
</feature>
<evidence type="ECO:0000256" key="1">
    <source>
        <dbReference type="ARBA" id="ARBA00000109"/>
    </source>
</evidence>
<evidence type="ECO:0000313" key="17">
    <source>
        <dbReference type="EMBL" id="NIK90328.1"/>
    </source>
</evidence>
<evidence type="ECO:0000256" key="10">
    <source>
        <dbReference type="ARBA" id="ARBA00022801"/>
    </source>
</evidence>
<keyword evidence="3 13" id="KW-0963">Cytoplasm</keyword>
<dbReference type="Proteomes" id="UP000570514">
    <property type="component" value="Unassembled WGS sequence"/>
</dbReference>
<organism evidence="17 18">
    <name type="scientific">Rhizomicrobium palustre</name>
    <dbReference type="NCBI Taxonomy" id="189966"/>
    <lineage>
        <taxon>Bacteria</taxon>
        <taxon>Pseudomonadati</taxon>
        <taxon>Pseudomonadota</taxon>
        <taxon>Alphaproteobacteria</taxon>
        <taxon>Micropepsales</taxon>
        <taxon>Micropepsaceae</taxon>
        <taxon>Rhizomicrobium</taxon>
    </lineage>
</organism>
<dbReference type="CDD" id="cd10845">
    <property type="entry name" value="DSRM_RNAse_III_family"/>
    <property type="match status" value="1"/>
</dbReference>
<feature type="active site" evidence="13">
    <location>
        <position position="65"/>
    </location>
</feature>
<keyword evidence="6 13" id="KW-0819">tRNA processing</keyword>
<reference evidence="17 18" key="1">
    <citation type="submission" date="2020-03" db="EMBL/GenBank/DDBJ databases">
        <title>Genomic Encyclopedia of Type Strains, Phase IV (KMG-IV): sequencing the most valuable type-strain genomes for metagenomic binning, comparative biology and taxonomic classification.</title>
        <authorList>
            <person name="Goeker M."/>
        </authorList>
    </citation>
    <scope>NUCLEOTIDE SEQUENCE [LARGE SCALE GENOMIC DNA]</scope>
    <source>
        <strain evidence="17 18">DSM 19867</strain>
    </source>
</reference>
<dbReference type="SUPFAM" id="SSF54768">
    <property type="entry name" value="dsRNA-binding domain-like"/>
    <property type="match status" value="1"/>
</dbReference>
<evidence type="ECO:0000256" key="3">
    <source>
        <dbReference type="ARBA" id="ARBA00022490"/>
    </source>
</evidence>
<feature type="active site" evidence="13">
    <location>
        <position position="137"/>
    </location>
</feature>
<dbReference type="EMBL" id="JAASRM010000001">
    <property type="protein sequence ID" value="NIK90328.1"/>
    <property type="molecule type" value="Genomic_DNA"/>
</dbReference>
<dbReference type="AlphaFoldDB" id="A0A846N2Z9"/>
<evidence type="ECO:0000259" key="15">
    <source>
        <dbReference type="PROSITE" id="PS50137"/>
    </source>
</evidence>
<dbReference type="PANTHER" id="PTHR11207:SF0">
    <property type="entry name" value="RIBONUCLEASE 3"/>
    <property type="match status" value="1"/>
</dbReference>
<name>A0A846N2Z9_9PROT</name>
<sequence length="246" mass="26060">MSSPSGIGRGPSASPASSARSTEALAGLEERLGHTFKDKHLLRRALTHASASGSGSNERLEFLGDRVLGLIAAEKLHEIYPKDNEGDLALKFNHLVRAEACAAAAEASGIADHLILARSEQGSGGRRKIAITSGATEAVIAALYLDGGVDAAKRFIERYWVETFASLTEEMRDAKTRLQEWAQSRGAKSGAPVYKVVGREGPDHAPVFSVEVAVIGKEPQTGTGTSKREAEQDAARKMLISVGKAV</sequence>
<evidence type="ECO:0000256" key="5">
    <source>
        <dbReference type="ARBA" id="ARBA00022664"/>
    </source>
</evidence>
<evidence type="ECO:0000256" key="2">
    <source>
        <dbReference type="ARBA" id="ARBA00010183"/>
    </source>
</evidence>
<dbReference type="GO" id="GO:0003725">
    <property type="term" value="F:double-stranded RNA binding"/>
    <property type="evidence" value="ECO:0007669"/>
    <property type="project" value="TreeGrafter"/>
</dbReference>
<dbReference type="NCBIfam" id="TIGR02191">
    <property type="entry name" value="RNaseIII"/>
    <property type="match status" value="1"/>
</dbReference>
<dbReference type="Gene3D" id="1.10.1520.10">
    <property type="entry name" value="Ribonuclease III domain"/>
    <property type="match status" value="1"/>
</dbReference>
<evidence type="ECO:0000256" key="12">
    <source>
        <dbReference type="ARBA" id="ARBA00022884"/>
    </source>
</evidence>
<keyword evidence="8 13" id="KW-0479">Metal-binding</keyword>
<evidence type="ECO:0000256" key="7">
    <source>
        <dbReference type="ARBA" id="ARBA00022722"/>
    </source>
</evidence>
<keyword evidence="5 13" id="KW-0507">mRNA processing</keyword>
<keyword evidence="13" id="KW-0699">rRNA-binding</keyword>
<keyword evidence="9 13" id="KW-0255">Endonuclease</keyword>
<proteinExistence type="inferred from homology"/>
<keyword evidence="4 13" id="KW-0698">rRNA processing</keyword>
<evidence type="ECO:0000256" key="8">
    <source>
        <dbReference type="ARBA" id="ARBA00022723"/>
    </source>
</evidence>
<evidence type="ECO:0000256" key="13">
    <source>
        <dbReference type="HAMAP-Rule" id="MF_00104"/>
    </source>
</evidence>
<comment type="subcellular location">
    <subcellularLocation>
        <location evidence="13">Cytoplasm</location>
    </subcellularLocation>
</comment>
<protein>
    <recommendedName>
        <fullName evidence="13">Ribonuclease 3</fullName>
        <ecNumber evidence="13">3.1.26.3</ecNumber>
    </recommendedName>
    <alternativeName>
        <fullName evidence="13">Ribonuclease III</fullName>
        <shortName evidence="13">RNase III</shortName>
    </alternativeName>
</protein>
<feature type="domain" description="RNase III" evidence="16">
    <location>
        <begin position="25"/>
        <end position="148"/>
    </location>
</feature>
<dbReference type="PANTHER" id="PTHR11207">
    <property type="entry name" value="RIBONUCLEASE III"/>
    <property type="match status" value="1"/>
</dbReference>
<keyword evidence="12 13" id="KW-0694">RNA-binding</keyword>
<dbReference type="GO" id="GO:0008033">
    <property type="term" value="P:tRNA processing"/>
    <property type="evidence" value="ECO:0007669"/>
    <property type="project" value="UniProtKB-KW"/>
</dbReference>
<dbReference type="GO" id="GO:0019843">
    <property type="term" value="F:rRNA binding"/>
    <property type="evidence" value="ECO:0007669"/>
    <property type="project" value="UniProtKB-KW"/>
</dbReference>
<dbReference type="RefSeq" id="WP_208414951.1">
    <property type="nucleotide sequence ID" value="NZ_BAAADC010000001.1"/>
</dbReference>
<keyword evidence="7 13" id="KW-0540">Nuclease</keyword>
<dbReference type="GO" id="GO:0006364">
    <property type="term" value="P:rRNA processing"/>
    <property type="evidence" value="ECO:0007669"/>
    <property type="project" value="UniProtKB-UniRule"/>
</dbReference>
<dbReference type="HAMAP" id="MF_00104">
    <property type="entry name" value="RNase_III"/>
    <property type="match status" value="1"/>
</dbReference>
<comment type="catalytic activity">
    <reaction evidence="1 13">
        <text>Endonucleolytic cleavage to 5'-phosphomonoester.</text>
        <dbReference type="EC" id="3.1.26.3"/>
    </reaction>
</comment>
<keyword evidence="10 13" id="KW-0378">Hydrolase</keyword>
<dbReference type="InterPro" id="IPR011907">
    <property type="entry name" value="RNase_III"/>
</dbReference>
<dbReference type="GO" id="GO:0010468">
    <property type="term" value="P:regulation of gene expression"/>
    <property type="evidence" value="ECO:0007669"/>
    <property type="project" value="TreeGrafter"/>
</dbReference>
<dbReference type="GO" id="GO:0006397">
    <property type="term" value="P:mRNA processing"/>
    <property type="evidence" value="ECO:0007669"/>
    <property type="project" value="UniProtKB-UniRule"/>
</dbReference>
<dbReference type="PROSITE" id="PS50142">
    <property type="entry name" value="RNASE_3_2"/>
    <property type="match status" value="1"/>
</dbReference>
<dbReference type="FunFam" id="3.30.160.20:FF:000003">
    <property type="entry name" value="Ribonuclease 3"/>
    <property type="match status" value="1"/>
</dbReference>
<comment type="caution">
    <text evidence="13">Lacks conserved residue(s) required for the propagation of feature annotation.</text>
</comment>
<dbReference type="SMART" id="SM00358">
    <property type="entry name" value="DSRM"/>
    <property type="match status" value="1"/>
</dbReference>
<comment type="caution">
    <text evidence="17">The sequence shown here is derived from an EMBL/GenBank/DDBJ whole genome shotgun (WGS) entry which is preliminary data.</text>
</comment>
<evidence type="ECO:0000259" key="16">
    <source>
        <dbReference type="PROSITE" id="PS50142"/>
    </source>
</evidence>
<evidence type="ECO:0000256" key="6">
    <source>
        <dbReference type="ARBA" id="ARBA00022694"/>
    </source>
</evidence>
<comment type="similarity">
    <text evidence="2">Belongs to the ribonuclease III family.</text>
</comment>
<dbReference type="PROSITE" id="PS00517">
    <property type="entry name" value="RNASE_3_1"/>
    <property type="match status" value="1"/>
</dbReference>
<feature type="compositionally biased region" description="Low complexity" evidence="14">
    <location>
        <begin position="1"/>
        <end position="21"/>
    </location>
</feature>
<comment type="function">
    <text evidence="13">Digests double-stranded RNA. Involved in the processing of primary rRNA transcript to yield the immediate precursors to the large and small rRNAs (23S and 16S). Processes some mRNAs, and tRNAs when they are encoded in the rRNA operon. Processes pre-crRNA and tracrRNA of type II CRISPR loci if present in the organism.</text>
</comment>
<evidence type="ECO:0000256" key="9">
    <source>
        <dbReference type="ARBA" id="ARBA00022759"/>
    </source>
</evidence>
<comment type="cofactor">
    <cofactor evidence="13">
        <name>Mg(2+)</name>
        <dbReference type="ChEBI" id="CHEBI:18420"/>
    </cofactor>
</comment>
<evidence type="ECO:0000313" key="18">
    <source>
        <dbReference type="Proteomes" id="UP000570514"/>
    </source>
</evidence>
<keyword evidence="11 13" id="KW-0460">Magnesium</keyword>
<feature type="domain" description="DRBM" evidence="15">
    <location>
        <begin position="173"/>
        <end position="244"/>
    </location>
</feature>
<dbReference type="Gene3D" id="3.30.160.20">
    <property type="match status" value="1"/>
</dbReference>
<dbReference type="CDD" id="cd00593">
    <property type="entry name" value="RIBOc"/>
    <property type="match status" value="1"/>
</dbReference>
<dbReference type="GO" id="GO:0005737">
    <property type="term" value="C:cytoplasm"/>
    <property type="evidence" value="ECO:0007669"/>
    <property type="project" value="UniProtKB-SubCell"/>
</dbReference>
<dbReference type="InterPro" id="IPR036389">
    <property type="entry name" value="RNase_III_sf"/>
</dbReference>
<dbReference type="GO" id="GO:0046872">
    <property type="term" value="F:metal ion binding"/>
    <property type="evidence" value="ECO:0007669"/>
    <property type="project" value="UniProtKB-KW"/>
</dbReference>
<comment type="subunit">
    <text evidence="13">Homodimer.</text>
</comment>
<evidence type="ECO:0000256" key="14">
    <source>
        <dbReference type="SAM" id="MobiDB-lite"/>
    </source>
</evidence>
<dbReference type="EC" id="3.1.26.3" evidence="13"/>
<dbReference type="Pfam" id="PF00035">
    <property type="entry name" value="dsrm"/>
    <property type="match status" value="1"/>
</dbReference>
<evidence type="ECO:0000256" key="11">
    <source>
        <dbReference type="ARBA" id="ARBA00022842"/>
    </source>
</evidence>
<feature type="binding site" evidence="13">
    <location>
        <position position="137"/>
    </location>
    <ligand>
        <name>Mg(2+)</name>
        <dbReference type="ChEBI" id="CHEBI:18420"/>
    </ligand>
</feature>
<feature type="region of interest" description="Disordered" evidence="14">
    <location>
        <begin position="1"/>
        <end position="24"/>
    </location>
</feature>
<dbReference type="Pfam" id="PF14622">
    <property type="entry name" value="Ribonucleas_3_3"/>
    <property type="match status" value="1"/>
</dbReference>
<dbReference type="PROSITE" id="PS50137">
    <property type="entry name" value="DS_RBD"/>
    <property type="match status" value="1"/>
</dbReference>
<evidence type="ECO:0000256" key="4">
    <source>
        <dbReference type="ARBA" id="ARBA00022552"/>
    </source>
</evidence>
<keyword evidence="18" id="KW-1185">Reference proteome</keyword>
<dbReference type="InterPro" id="IPR000999">
    <property type="entry name" value="RNase_III_dom"/>
</dbReference>
<dbReference type="SUPFAM" id="SSF69065">
    <property type="entry name" value="RNase III domain-like"/>
    <property type="match status" value="1"/>
</dbReference>
<dbReference type="SMART" id="SM00535">
    <property type="entry name" value="RIBOc"/>
    <property type="match status" value="1"/>
</dbReference>
<dbReference type="GO" id="GO:0004525">
    <property type="term" value="F:ribonuclease III activity"/>
    <property type="evidence" value="ECO:0007669"/>
    <property type="project" value="UniProtKB-UniRule"/>
</dbReference>
<gene>
    <name evidence="13" type="primary">rnc</name>
    <name evidence="17" type="ORF">FHS83_003646</name>
</gene>